<name>A0A392SL98_9FABA</name>
<dbReference type="AlphaFoldDB" id="A0A392SL98"/>
<sequence length="47" mass="5117">GLTPSSRWEVQAAGRGHSDVPVYRLSEDACSSDRFALGNHLLKFTPS</sequence>
<feature type="non-terminal residue" evidence="1">
    <location>
        <position position="1"/>
    </location>
</feature>
<dbReference type="Proteomes" id="UP000265520">
    <property type="component" value="Unassembled WGS sequence"/>
</dbReference>
<dbReference type="EMBL" id="LXQA010404743">
    <property type="protein sequence ID" value="MCI49668.1"/>
    <property type="molecule type" value="Genomic_DNA"/>
</dbReference>
<organism evidence="1 2">
    <name type="scientific">Trifolium medium</name>
    <dbReference type="NCBI Taxonomy" id="97028"/>
    <lineage>
        <taxon>Eukaryota</taxon>
        <taxon>Viridiplantae</taxon>
        <taxon>Streptophyta</taxon>
        <taxon>Embryophyta</taxon>
        <taxon>Tracheophyta</taxon>
        <taxon>Spermatophyta</taxon>
        <taxon>Magnoliopsida</taxon>
        <taxon>eudicotyledons</taxon>
        <taxon>Gunneridae</taxon>
        <taxon>Pentapetalae</taxon>
        <taxon>rosids</taxon>
        <taxon>fabids</taxon>
        <taxon>Fabales</taxon>
        <taxon>Fabaceae</taxon>
        <taxon>Papilionoideae</taxon>
        <taxon>50 kb inversion clade</taxon>
        <taxon>NPAAA clade</taxon>
        <taxon>Hologalegina</taxon>
        <taxon>IRL clade</taxon>
        <taxon>Trifolieae</taxon>
        <taxon>Trifolium</taxon>
    </lineage>
</organism>
<keyword evidence="2" id="KW-1185">Reference proteome</keyword>
<proteinExistence type="predicted"/>
<evidence type="ECO:0000313" key="2">
    <source>
        <dbReference type="Proteomes" id="UP000265520"/>
    </source>
</evidence>
<reference evidence="1 2" key="1">
    <citation type="journal article" date="2018" name="Front. Plant Sci.">
        <title>Red Clover (Trifolium pratense) and Zigzag Clover (T. medium) - A Picture of Genomic Similarities and Differences.</title>
        <authorList>
            <person name="Dluhosova J."/>
            <person name="Istvanek J."/>
            <person name="Nedelnik J."/>
            <person name="Repkova J."/>
        </authorList>
    </citation>
    <scope>NUCLEOTIDE SEQUENCE [LARGE SCALE GENOMIC DNA]</scope>
    <source>
        <strain evidence="2">cv. 10/8</strain>
        <tissue evidence="1">Leaf</tissue>
    </source>
</reference>
<protein>
    <submittedName>
        <fullName evidence="1">Uncharacterized protein</fullName>
    </submittedName>
</protein>
<accession>A0A392SL98</accession>
<comment type="caution">
    <text evidence="1">The sequence shown here is derived from an EMBL/GenBank/DDBJ whole genome shotgun (WGS) entry which is preliminary data.</text>
</comment>
<evidence type="ECO:0000313" key="1">
    <source>
        <dbReference type="EMBL" id="MCI49668.1"/>
    </source>
</evidence>